<keyword evidence="2" id="KW-1185">Reference proteome</keyword>
<dbReference type="GeneID" id="92085909"/>
<evidence type="ECO:0000313" key="2">
    <source>
        <dbReference type="Proteomes" id="UP001480595"/>
    </source>
</evidence>
<evidence type="ECO:0000313" key="1">
    <source>
        <dbReference type="EMBL" id="KAK8086463.1"/>
    </source>
</evidence>
<protein>
    <submittedName>
        <fullName evidence="1">Uncharacterized protein</fullName>
    </submittedName>
</protein>
<comment type="caution">
    <text evidence="1">The sequence shown here is derived from an EMBL/GenBank/DDBJ whole genome shotgun (WGS) entry which is preliminary data.</text>
</comment>
<dbReference type="EMBL" id="JAQQWL010000002">
    <property type="protein sequence ID" value="KAK8086463.1"/>
    <property type="molecule type" value="Genomic_DNA"/>
</dbReference>
<name>A0ABR1WTH3_9PEZI</name>
<accession>A0ABR1WTH3</accession>
<dbReference type="Proteomes" id="UP001480595">
    <property type="component" value="Unassembled WGS sequence"/>
</dbReference>
<dbReference type="RefSeq" id="XP_066720987.1">
    <property type="nucleotide sequence ID" value="XM_066852846.1"/>
</dbReference>
<sequence length="132" mass="14911">MIVRKEYNPQQLPDSTWALPEVAVLREGKQCVEIPSAEHLHPGREMMQVLLSRTPSWHMSLRIISDDKPEQQLKVVLSDRLEDDGLYTPSAKSCPVFHFEEASIRIQPDAAGELGDVMIDQLSKHVYSCEAA</sequence>
<gene>
    <name evidence="1" type="ORF">PG994_001437</name>
</gene>
<proteinExistence type="predicted"/>
<reference evidence="1 2" key="1">
    <citation type="submission" date="2023-01" db="EMBL/GenBank/DDBJ databases">
        <title>Analysis of 21 Apiospora genomes using comparative genomics revels a genus with tremendous synthesis potential of carbohydrate active enzymes and secondary metabolites.</title>
        <authorList>
            <person name="Sorensen T."/>
        </authorList>
    </citation>
    <scope>NUCLEOTIDE SEQUENCE [LARGE SCALE GENOMIC DNA]</scope>
    <source>
        <strain evidence="1 2">CBS 135458</strain>
    </source>
</reference>
<organism evidence="1 2">
    <name type="scientific">Apiospora phragmitis</name>
    <dbReference type="NCBI Taxonomy" id="2905665"/>
    <lineage>
        <taxon>Eukaryota</taxon>
        <taxon>Fungi</taxon>
        <taxon>Dikarya</taxon>
        <taxon>Ascomycota</taxon>
        <taxon>Pezizomycotina</taxon>
        <taxon>Sordariomycetes</taxon>
        <taxon>Xylariomycetidae</taxon>
        <taxon>Amphisphaeriales</taxon>
        <taxon>Apiosporaceae</taxon>
        <taxon>Apiospora</taxon>
    </lineage>
</organism>